<feature type="transmembrane region" description="Helical" evidence="9">
    <location>
        <begin position="192"/>
        <end position="218"/>
    </location>
</feature>
<dbReference type="CDD" id="cd06261">
    <property type="entry name" value="TM_PBP2"/>
    <property type="match status" value="1"/>
</dbReference>
<dbReference type="SUPFAM" id="SSF161098">
    <property type="entry name" value="MetI-like"/>
    <property type="match status" value="1"/>
</dbReference>
<dbReference type="Proteomes" id="UP000316083">
    <property type="component" value="Unassembled WGS sequence"/>
</dbReference>
<keyword evidence="4 9" id="KW-0812">Transmembrane</keyword>
<dbReference type="InterPro" id="IPR000515">
    <property type="entry name" value="MetI-like"/>
</dbReference>
<dbReference type="RefSeq" id="WP_247883317.1">
    <property type="nucleotide sequence ID" value="NZ_VITF01000011.1"/>
</dbReference>
<evidence type="ECO:0000256" key="1">
    <source>
        <dbReference type="ARBA" id="ARBA00004651"/>
    </source>
</evidence>
<evidence type="ECO:0000256" key="7">
    <source>
        <dbReference type="ARBA" id="ARBA00022989"/>
    </source>
</evidence>
<keyword evidence="8 9" id="KW-0472">Membrane</keyword>
<evidence type="ECO:0000256" key="4">
    <source>
        <dbReference type="ARBA" id="ARBA00022692"/>
    </source>
</evidence>
<dbReference type="InterPro" id="IPR035906">
    <property type="entry name" value="MetI-like_sf"/>
</dbReference>
<accession>A0A560AU65</accession>
<dbReference type="InterPro" id="IPR050366">
    <property type="entry name" value="BP-dependent_transpt_permease"/>
</dbReference>
<evidence type="ECO:0000256" key="9">
    <source>
        <dbReference type="RuleBase" id="RU363032"/>
    </source>
</evidence>
<gene>
    <name evidence="11" type="ORF">FBZ82_11132</name>
</gene>
<keyword evidence="7 9" id="KW-1133">Transmembrane helix</keyword>
<dbReference type="PANTHER" id="PTHR43386">
    <property type="entry name" value="OLIGOPEPTIDE TRANSPORT SYSTEM PERMEASE PROTEIN APPC"/>
    <property type="match status" value="1"/>
</dbReference>
<reference evidence="11 12" key="1">
    <citation type="submission" date="2019-06" db="EMBL/GenBank/DDBJ databases">
        <title>Genomic Encyclopedia of Type Strains, Phase IV (KMG-V): Genome sequencing to study the core and pangenomes of soil and plant-associated prokaryotes.</title>
        <authorList>
            <person name="Whitman W."/>
        </authorList>
    </citation>
    <scope>NUCLEOTIDE SEQUENCE [LARGE SCALE GENOMIC DNA]</scope>
    <source>
        <strain evidence="11 12">BR 11796</strain>
    </source>
</reference>
<dbReference type="PROSITE" id="PS50928">
    <property type="entry name" value="ABC_TM1"/>
    <property type="match status" value="1"/>
</dbReference>
<name>A0A560AU65_AZOBR</name>
<evidence type="ECO:0000259" key="10">
    <source>
        <dbReference type="PROSITE" id="PS50928"/>
    </source>
</evidence>
<protein>
    <submittedName>
        <fullName evidence="11">Peptide/nickel transport system permease protein</fullName>
    </submittedName>
</protein>
<feature type="transmembrane region" description="Helical" evidence="9">
    <location>
        <begin position="239"/>
        <end position="261"/>
    </location>
</feature>
<comment type="caution">
    <text evidence="11">The sequence shown here is derived from an EMBL/GenBank/DDBJ whole genome shotgun (WGS) entry which is preliminary data.</text>
</comment>
<evidence type="ECO:0000313" key="12">
    <source>
        <dbReference type="Proteomes" id="UP000316083"/>
    </source>
</evidence>
<feature type="transmembrane region" description="Helical" evidence="9">
    <location>
        <begin position="78"/>
        <end position="102"/>
    </location>
</feature>
<keyword evidence="5" id="KW-0571">Peptide transport</keyword>
<comment type="subcellular location">
    <subcellularLocation>
        <location evidence="1 9">Cell membrane</location>
        <topology evidence="1 9">Multi-pass membrane protein</topology>
    </subcellularLocation>
</comment>
<evidence type="ECO:0000256" key="6">
    <source>
        <dbReference type="ARBA" id="ARBA00022927"/>
    </source>
</evidence>
<dbReference type="Gene3D" id="1.10.3720.10">
    <property type="entry name" value="MetI-like"/>
    <property type="match status" value="1"/>
</dbReference>
<feature type="transmembrane region" description="Helical" evidence="9">
    <location>
        <begin position="123"/>
        <end position="146"/>
    </location>
</feature>
<feature type="domain" description="ABC transmembrane type-1" evidence="10">
    <location>
        <begin position="74"/>
        <end position="262"/>
    </location>
</feature>
<proteinExistence type="inferred from homology"/>
<dbReference type="GO" id="GO:0005886">
    <property type="term" value="C:plasma membrane"/>
    <property type="evidence" value="ECO:0007669"/>
    <property type="project" value="UniProtKB-SubCell"/>
</dbReference>
<evidence type="ECO:0000256" key="3">
    <source>
        <dbReference type="ARBA" id="ARBA00022475"/>
    </source>
</evidence>
<keyword evidence="2 9" id="KW-0813">Transport</keyword>
<dbReference type="GO" id="GO:0015833">
    <property type="term" value="P:peptide transport"/>
    <property type="evidence" value="ECO:0007669"/>
    <property type="project" value="UniProtKB-KW"/>
</dbReference>
<dbReference type="EMBL" id="VITF01000011">
    <property type="protein sequence ID" value="TWA63917.1"/>
    <property type="molecule type" value="Genomic_DNA"/>
</dbReference>
<organism evidence="11 12">
    <name type="scientific">Azospirillum brasilense</name>
    <dbReference type="NCBI Taxonomy" id="192"/>
    <lineage>
        <taxon>Bacteria</taxon>
        <taxon>Pseudomonadati</taxon>
        <taxon>Pseudomonadota</taxon>
        <taxon>Alphaproteobacteria</taxon>
        <taxon>Rhodospirillales</taxon>
        <taxon>Azospirillaceae</taxon>
        <taxon>Azospirillum</taxon>
    </lineage>
</organism>
<keyword evidence="6" id="KW-0653">Protein transport</keyword>
<dbReference type="PANTHER" id="PTHR43386:SF1">
    <property type="entry name" value="D,D-DIPEPTIDE TRANSPORT SYSTEM PERMEASE PROTEIN DDPC-RELATED"/>
    <property type="match status" value="1"/>
</dbReference>
<comment type="similarity">
    <text evidence="9">Belongs to the binding-protein-dependent transport system permease family.</text>
</comment>
<evidence type="ECO:0000256" key="5">
    <source>
        <dbReference type="ARBA" id="ARBA00022856"/>
    </source>
</evidence>
<dbReference type="GO" id="GO:0015031">
    <property type="term" value="P:protein transport"/>
    <property type="evidence" value="ECO:0007669"/>
    <property type="project" value="UniProtKB-KW"/>
</dbReference>
<evidence type="ECO:0000256" key="2">
    <source>
        <dbReference type="ARBA" id="ARBA00022448"/>
    </source>
</evidence>
<evidence type="ECO:0000313" key="11">
    <source>
        <dbReference type="EMBL" id="TWA63917.1"/>
    </source>
</evidence>
<dbReference type="Pfam" id="PF00528">
    <property type="entry name" value="BPD_transp_1"/>
    <property type="match status" value="1"/>
</dbReference>
<keyword evidence="3" id="KW-1003">Cell membrane</keyword>
<dbReference type="GO" id="GO:0055085">
    <property type="term" value="P:transmembrane transport"/>
    <property type="evidence" value="ECO:0007669"/>
    <property type="project" value="InterPro"/>
</dbReference>
<evidence type="ECO:0000256" key="8">
    <source>
        <dbReference type="ARBA" id="ARBA00023136"/>
    </source>
</evidence>
<sequence length="276" mass="28425">MSARFSFSTPSTLRLGVLCVASLALLAAAAGLLRPGDPMAMVGPRGLWPLSDGAFPLGTDQLGRDVAAQLLFGARVSLAVGVGAAAVATLIGVGLGAVAGYFGGVADHLLSRLCDYVQTLPSFLLSMVLVAVLAPSIGSVMVAIGLTSWPEIARLTRAEVLRIRNADWVLAARTMGLGHGHILLNHVLPNGIAPVVAMIAAVVAHAVLVEAALAFLGLGDPNLVSWGAMIGNARPLLRTLWYLMALPGLAIFATVMAFTLLGNGLSERLDPRGAAR</sequence>
<dbReference type="AlphaFoldDB" id="A0A560AU65"/>